<gene>
    <name evidence="3" type="ORF">SAMN05216469_10260</name>
</gene>
<feature type="transmembrane region" description="Helical" evidence="1">
    <location>
        <begin position="6"/>
        <end position="25"/>
    </location>
</feature>
<organism evidence="3 4">
    <name type="scientific">Ruminococcus albus</name>
    <dbReference type="NCBI Taxonomy" id="1264"/>
    <lineage>
        <taxon>Bacteria</taxon>
        <taxon>Bacillati</taxon>
        <taxon>Bacillota</taxon>
        <taxon>Clostridia</taxon>
        <taxon>Eubacteriales</taxon>
        <taxon>Oscillospiraceae</taxon>
        <taxon>Ruminococcus</taxon>
    </lineage>
</organism>
<dbReference type="PANTHER" id="PTHR34220:SF7">
    <property type="entry name" value="SENSOR HISTIDINE KINASE YPDA"/>
    <property type="match status" value="1"/>
</dbReference>
<keyword evidence="1" id="KW-1133">Transmembrane helix</keyword>
<keyword evidence="3" id="KW-0808">Transferase</keyword>
<evidence type="ECO:0000313" key="4">
    <source>
        <dbReference type="Proteomes" id="UP000186015"/>
    </source>
</evidence>
<reference evidence="3 4" key="1">
    <citation type="submission" date="2016-10" db="EMBL/GenBank/DDBJ databases">
        <authorList>
            <person name="de Groot N.N."/>
        </authorList>
    </citation>
    <scope>NUCLEOTIDE SEQUENCE [LARGE SCALE GENOMIC DNA]</scope>
    <source>
        <strain evidence="3 4">KH2T6</strain>
    </source>
</reference>
<accession>A0A1H7GD14</accession>
<feature type="transmembrane region" description="Helical" evidence="1">
    <location>
        <begin position="96"/>
        <end position="117"/>
    </location>
</feature>
<keyword evidence="1" id="KW-0812">Transmembrane</keyword>
<dbReference type="Proteomes" id="UP000186015">
    <property type="component" value="Unassembled WGS sequence"/>
</dbReference>
<feature type="transmembrane region" description="Helical" evidence="1">
    <location>
        <begin position="37"/>
        <end position="58"/>
    </location>
</feature>
<dbReference type="Gene3D" id="3.30.565.10">
    <property type="entry name" value="Histidine kinase-like ATPase, C-terminal domain"/>
    <property type="match status" value="1"/>
</dbReference>
<dbReference type="InterPro" id="IPR010559">
    <property type="entry name" value="Sig_transdc_His_kin_internal"/>
</dbReference>
<dbReference type="AlphaFoldDB" id="A0A1H7GD14"/>
<dbReference type="EMBL" id="FOAT01000002">
    <property type="protein sequence ID" value="SEK36018.1"/>
    <property type="molecule type" value="Genomic_DNA"/>
</dbReference>
<dbReference type="InterPro" id="IPR050640">
    <property type="entry name" value="Bact_2-comp_sensor_kinase"/>
</dbReference>
<feature type="domain" description="Signal transduction histidine kinase internal region" evidence="2">
    <location>
        <begin position="233"/>
        <end position="309"/>
    </location>
</feature>
<evidence type="ECO:0000256" key="1">
    <source>
        <dbReference type="SAM" id="Phobius"/>
    </source>
</evidence>
<dbReference type="OrthoDB" id="138378at2"/>
<dbReference type="PANTHER" id="PTHR34220">
    <property type="entry name" value="SENSOR HISTIDINE KINASE YPDA"/>
    <property type="match status" value="1"/>
</dbReference>
<dbReference type="GO" id="GO:0016020">
    <property type="term" value="C:membrane"/>
    <property type="evidence" value="ECO:0007669"/>
    <property type="project" value="InterPro"/>
</dbReference>
<sequence>MILEYLQSSYMTLMLLTGLFIILVVNRKTKIEGTQTAGAMLLLVLFLTVCDFLEPWCVEYEKPLWILYLKATLEYWIHPLLVIMELHLVAPIKRKWLHALVLVPYTVDFIAVFANLFHHGLICSYNEDYGFVSGSLHFLPAVTVIFYIAMLGLYSIGIMAKGDLSKSIIVIFMVISTSITVYLEYSGKIVGHVNEVAAFDIIIYYYYLSAIYHGEVQQNLNDSKLELMHRNNELLMAQIQPHFINNSLMAIQARCIEYPEIYESLKNFSRYLRSHFDQIGNPKPITFEQELKNIKAYLALEKMNFGDRLEVEYDIESEDFLLPSLTVEPLVENAVRHAIAAREFGGTVRIIQRDEEFGVIIEVHDIGKGELNLTDKQEKRRGIGVRNVRARLAVDGKGMLELIPEENGICARVTLIDVEYEEGSEKI</sequence>
<name>A0A1H7GD14_RUMAL</name>
<keyword evidence="3" id="KW-0418">Kinase</keyword>
<keyword evidence="1" id="KW-0472">Membrane</keyword>
<protein>
    <submittedName>
        <fullName evidence="3">Histidine kinase</fullName>
    </submittedName>
</protein>
<dbReference type="SUPFAM" id="SSF55874">
    <property type="entry name" value="ATPase domain of HSP90 chaperone/DNA topoisomerase II/histidine kinase"/>
    <property type="match status" value="1"/>
</dbReference>
<dbReference type="RefSeq" id="WP_074829173.1">
    <property type="nucleotide sequence ID" value="NZ_FOAT01000002.1"/>
</dbReference>
<dbReference type="Pfam" id="PF06580">
    <property type="entry name" value="His_kinase"/>
    <property type="match status" value="1"/>
</dbReference>
<dbReference type="GO" id="GO:0000155">
    <property type="term" value="F:phosphorelay sensor kinase activity"/>
    <property type="evidence" value="ECO:0007669"/>
    <property type="project" value="InterPro"/>
</dbReference>
<evidence type="ECO:0000259" key="2">
    <source>
        <dbReference type="Pfam" id="PF06580"/>
    </source>
</evidence>
<feature type="transmembrane region" description="Helical" evidence="1">
    <location>
        <begin position="168"/>
        <end position="185"/>
    </location>
</feature>
<feature type="transmembrane region" description="Helical" evidence="1">
    <location>
        <begin position="137"/>
        <end position="156"/>
    </location>
</feature>
<evidence type="ECO:0000313" key="3">
    <source>
        <dbReference type="EMBL" id="SEK36018.1"/>
    </source>
</evidence>
<dbReference type="InterPro" id="IPR036890">
    <property type="entry name" value="HATPase_C_sf"/>
</dbReference>
<proteinExistence type="predicted"/>